<dbReference type="Gene3D" id="3.40.630.40">
    <property type="entry name" value="Zn-dependent exopeptidases"/>
    <property type="match status" value="1"/>
</dbReference>
<keyword evidence="2" id="KW-1185">Reference proteome</keyword>
<dbReference type="PIRSF" id="PIRSF029730">
    <property type="entry name" value="UCP029730"/>
    <property type="match status" value="1"/>
</dbReference>
<proteinExistence type="predicted"/>
<dbReference type="InterPro" id="IPR007709">
    <property type="entry name" value="N-FG_amidohydro"/>
</dbReference>
<sequence>MDPHPFSDGPDAVTCLNAEGASPFVLTCEHASRHIPAAYDSLGLPESELGRHIAWDIGAASVTRHLSALIDAPAFLSGFSRLLIDLNRPLEAPSSIPIRSEDTDIPGNVGLDPQERDRRARVMFAPYHAAIARHLDTRRAADRPTRILSVHSFTPVFRGVARPWHAGVLYARDAAYGEALIAALGGGPWVAANEPYVIDRAEDYTVPIHGEDRGIPAVLIALRQDLIAQETGARAWAERLAAAIAALPADTFDANATATARTARG</sequence>
<evidence type="ECO:0000313" key="2">
    <source>
        <dbReference type="Proteomes" id="UP001203284"/>
    </source>
</evidence>
<accession>A0ABT0DE42</accession>
<organism evidence="1 2">
    <name type="scientific">Ancylobacter crimeensis</name>
    <dbReference type="NCBI Taxonomy" id="2579147"/>
    <lineage>
        <taxon>Bacteria</taxon>
        <taxon>Pseudomonadati</taxon>
        <taxon>Pseudomonadota</taxon>
        <taxon>Alphaproteobacteria</taxon>
        <taxon>Hyphomicrobiales</taxon>
        <taxon>Xanthobacteraceae</taxon>
        <taxon>Ancylobacter</taxon>
    </lineage>
</organism>
<dbReference type="SUPFAM" id="SSF53187">
    <property type="entry name" value="Zn-dependent exopeptidases"/>
    <property type="match status" value="1"/>
</dbReference>
<comment type="caution">
    <text evidence="1">The sequence shown here is derived from an EMBL/GenBank/DDBJ whole genome shotgun (WGS) entry which is preliminary data.</text>
</comment>
<protein>
    <submittedName>
        <fullName evidence="1">N-formylglutamate amidohydrolase</fullName>
    </submittedName>
</protein>
<dbReference type="InterPro" id="IPR011227">
    <property type="entry name" value="UCP029730"/>
</dbReference>
<dbReference type="Pfam" id="PF05013">
    <property type="entry name" value="FGase"/>
    <property type="match status" value="1"/>
</dbReference>
<reference evidence="1 2" key="1">
    <citation type="submission" date="2022-04" db="EMBL/GenBank/DDBJ databases">
        <authorList>
            <person name="Grouzdev D.S."/>
            <person name="Pantiukh K.S."/>
            <person name="Krutkina M.S."/>
        </authorList>
    </citation>
    <scope>NUCLEOTIDE SEQUENCE [LARGE SCALE GENOMIC DNA]</scope>
    <source>
        <strain evidence="1 2">6x-1</strain>
    </source>
</reference>
<dbReference type="RefSeq" id="WP_247030136.1">
    <property type="nucleotide sequence ID" value="NZ_JALKCH010000010.1"/>
</dbReference>
<dbReference type="Proteomes" id="UP001203284">
    <property type="component" value="Unassembled WGS sequence"/>
</dbReference>
<dbReference type="EMBL" id="JALKCH010000010">
    <property type="protein sequence ID" value="MCK0198235.1"/>
    <property type="molecule type" value="Genomic_DNA"/>
</dbReference>
<gene>
    <name evidence="1" type="ORF">MWN34_15075</name>
</gene>
<evidence type="ECO:0000313" key="1">
    <source>
        <dbReference type="EMBL" id="MCK0198235.1"/>
    </source>
</evidence>
<name>A0ABT0DE42_9HYPH</name>